<keyword evidence="1" id="KW-0472">Membrane</keyword>
<proteinExistence type="predicted"/>
<keyword evidence="1" id="KW-1133">Transmembrane helix</keyword>
<dbReference type="AlphaFoldDB" id="A0A344PP39"/>
<evidence type="ECO:0000313" key="3">
    <source>
        <dbReference type="Proteomes" id="UP000252023"/>
    </source>
</evidence>
<dbReference type="EMBL" id="CP030918">
    <property type="protein sequence ID" value="AXC51144.1"/>
    <property type="molecule type" value="Genomic_DNA"/>
</dbReference>
<keyword evidence="3" id="KW-1185">Reference proteome</keyword>
<reference evidence="3" key="1">
    <citation type="submission" date="2018-07" db="EMBL/GenBank/DDBJ databases">
        <title>Genome sequencing of Paracoccus sp. SC2-6.</title>
        <authorList>
            <person name="Heo J."/>
            <person name="Kim S.-J."/>
            <person name="Kwon S.-W."/>
        </authorList>
    </citation>
    <scope>NUCLEOTIDE SEQUENCE [LARGE SCALE GENOMIC DNA]</scope>
    <source>
        <strain evidence="3">SC2-6</strain>
    </source>
</reference>
<feature type="transmembrane region" description="Helical" evidence="1">
    <location>
        <begin position="66"/>
        <end position="89"/>
    </location>
</feature>
<protein>
    <submittedName>
        <fullName evidence="2">Uncharacterized protein</fullName>
    </submittedName>
</protein>
<dbReference type="Proteomes" id="UP000252023">
    <property type="component" value="Chromosome"/>
</dbReference>
<name>A0A344PP39_9RHOB</name>
<feature type="transmembrane region" description="Helical" evidence="1">
    <location>
        <begin position="6"/>
        <end position="25"/>
    </location>
</feature>
<dbReference type="OrthoDB" id="7632202at2"/>
<accession>A0A344PP39</accession>
<gene>
    <name evidence="2" type="ORF">DRW48_07390</name>
</gene>
<evidence type="ECO:0000256" key="1">
    <source>
        <dbReference type="SAM" id="Phobius"/>
    </source>
</evidence>
<evidence type="ECO:0000313" key="2">
    <source>
        <dbReference type="EMBL" id="AXC51144.1"/>
    </source>
</evidence>
<sequence length="92" mass="10606">MKFVRLAALVIALEAVLYVVLSIYLRSLERERLEEAWDEVNPGRGGDSPARQEFVERRMTAFHKTLRARLVVLAVLLPMVAISVIVYFVNYR</sequence>
<dbReference type="KEGG" id="pars:DRW48_07390"/>
<organism evidence="2 3">
    <name type="scientific">Paracoccus suum</name>
    <dbReference type="NCBI Taxonomy" id="2259340"/>
    <lineage>
        <taxon>Bacteria</taxon>
        <taxon>Pseudomonadati</taxon>
        <taxon>Pseudomonadota</taxon>
        <taxon>Alphaproteobacteria</taxon>
        <taxon>Rhodobacterales</taxon>
        <taxon>Paracoccaceae</taxon>
        <taxon>Paracoccus</taxon>
    </lineage>
</organism>
<keyword evidence="1" id="KW-0812">Transmembrane</keyword>
<dbReference type="RefSeq" id="WP_114077432.1">
    <property type="nucleotide sequence ID" value="NZ_CP030918.1"/>
</dbReference>